<comment type="caution">
    <text evidence="1">The sequence shown here is derived from an EMBL/GenBank/DDBJ whole genome shotgun (WGS) entry which is preliminary data.</text>
</comment>
<gene>
    <name evidence="1" type="ORF">KIPB_006178</name>
</gene>
<evidence type="ECO:0000313" key="2">
    <source>
        <dbReference type="Proteomes" id="UP000265618"/>
    </source>
</evidence>
<dbReference type="PANTHER" id="PTHR44163:SF1">
    <property type="entry name" value="U3 SMALL NUCLEOLAR RNA-ASSOCIATED PROTEIN 4 HOMOLOG"/>
    <property type="match status" value="1"/>
</dbReference>
<keyword evidence="2" id="KW-1185">Reference proteome</keyword>
<dbReference type="EMBL" id="BDIP01001556">
    <property type="protein sequence ID" value="GCA62850.1"/>
    <property type="molecule type" value="Genomic_DNA"/>
</dbReference>
<proteinExistence type="predicted"/>
<evidence type="ECO:0000313" key="1">
    <source>
        <dbReference type="EMBL" id="GCA62850.1"/>
    </source>
</evidence>
<protein>
    <submittedName>
        <fullName evidence="1">Uncharacterized protein</fullName>
    </submittedName>
</protein>
<dbReference type="GO" id="GO:0030686">
    <property type="term" value="C:90S preribosome"/>
    <property type="evidence" value="ECO:0007669"/>
    <property type="project" value="InterPro"/>
</dbReference>
<dbReference type="GO" id="GO:0032040">
    <property type="term" value="C:small-subunit processome"/>
    <property type="evidence" value="ECO:0007669"/>
    <property type="project" value="TreeGrafter"/>
</dbReference>
<dbReference type="GO" id="GO:0003723">
    <property type="term" value="F:RNA binding"/>
    <property type="evidence" value="ECO:0007669"/>
    <property type="project" value="TreeGrafter"/>
</dbReference>
<dbReference type="GO" id="GO:0000462">
    <property type="term" value="P:maturation of SSU-rRNA from tricistronic rRNA transcript (SSU-rRNA, 5.8S rRNA, LSU-rRNA)"/>
    <property type="evidence" value="ECO:0007669"/>
    <property type="project" value="InterPro"/>
</dbReference>
<dbReference type="InterPro" id="IPR036322">
    <property type="entry name" value="WD40_repeat_dom_sf"/>
</dbReference>
<dbReference type="GO" id="GO:0034455">
    <property type="term" value="C:t-UTP complex"/>
    <property type="evidence" value="ECO:0007669"/>
    <property type="project" value="TreeGrafter"/>
</dbReference>
<reference evidence="1 2" key="1">
    <citation type="journal article" date="2018" name="PLoS ONE">
        <title>The draft genome of Kipferlia bialata reveals reductive genome evolution in fornicate parasites.</title>
        <authorList>
            <person name="Tanifuji G."/>
            <person name="Takabayashi S."/>
            <person name="Kume K."/>
            <person name="Takagi M."/>
            <person name="Nakayama T."/>
            <person name="Kamikawa R."/>
            <person name="Inagaki Y."/>
            <person name="Hashimoto T."/>
        </authorList>
    </citation>
    <scope>NUCLEOTIDE SEQUENCE [LARGE SCALE GENOMIC DNA]</scope>
    <source>
        <strain evidence="1">NY0173</strain>
    </source>
</reference>
<dbReference type="InterPro" id="IPR046351">
    <property type="entry name" value="UTP4"/>
</dbReference>
<dbReference type="Gene3D" id="2.130.10.10">
    <property type="entry name" value="YVTN repeat-like/Quinoprotein amine dehydrogenase"/>
    <property type="match status" value="1"/>
</dbReference>
<dbReference type="PANTHER" id="PTHR44163">
    <property type="entry name" value="U3 SMALL NUCLEOLAR RNA-ASSOCIATED PROTEIN 4 HOMOLOG"/>
    <property type="match status" value="1"/>
</dbReference>
<dbReference type="InterPro" id="IPR015943">
    <property type="entry name" value="WD40/YVTN_repeat-like_dom_sf"/>
</dbReference>
<accession>A0A391NPK1</accession>
<sequence length="184" mass="19956">MSEFEKHSWHLSTAAHDGIAAIAFSPDERGEYVLVARSKCRVDLYSCYNDFMWLQSYYVDPDFDIQCATWAISPSGIRFFVVSGLSGQMVAFNLASPAPAHISPSYASAVQDLVCSEAGDTVYAACSDGQVRAFEISEDLSLSLLATFSHIPEPLVSLAVSEEGSVATGTTKVYMHTHTLSPLT</sequence>
<dbReference type="Proteomes" id="UP000265618">
    <property type="component" value="Unassembled WGS sequence"/>
</dbReference>
<dbReference type="SUPFAM" id="SSF50978">
    <property type="entry name" value="WD40 repeat-like"/>
    <property type="match status" value="1"/>
</dbReference>
<organism evidence="1 2">
    <name type="scientific">Kipferlia bialata</name>
    <dbReference type="NCBI Taxonomy" id="797122"/>
    <lineage>
        <taxon>Eukaryota</taxon>
        <taxon>Metamonada</taxon>
        <taxon>Carpediemonas-like organisms</taxon>
        <taxon>Kipferlia</taxon>
    </lineage>
</organism>
<name>A0A391NPK1_9EUKA</name>
<dbReference type="AlphaFoldDB" id="A0A391NPK1"/>